<gene>
    <name evidence="1" type="ORF">J2TS6_10460</name>
</gene>
<proteinExistence type="predicted"/>
<comment type="caution">
    <text evidence="1">The sequence shown here is derived from an EMBL/GenBank/DDBJ whole genome shotgun (WGS) entry which is preliminary data.</text>
</comment>
<name>A0A920C8G3_9BACL</name>
<sequence>MDSEPELVKAGTCPFVKRTRETAVPKPDFRKRLNEFLFSGAPDKVPESASMPLHLCRVILGK</sequence>
<evidence type="ECO:0000313" key="2">
    <source>
        <dbReference type="Proteomes" id="UP000679779"/>
    </source>
</evidence>
<dbReference type="EMBL" id="BORQ01000001">
    <property type="protein sequence ID" value="GIO29905.1"/>
    <property type="molecule type" value="Genomic_DNA"/>
</dbReference>
<evidence type="ECO:0000313" key="1">
    <source>
        <dbReference type="EMBL" id="GIO29905.1"/>
    </source>
</evidence>
<dbReference type="AlphaFoldDB" id="A0A920C8G3"/>
<organism evidence="1 2">
    <name type="scientific">Paenibacillus albilobatus</name>
    <dbReference type="NCBI Taxonomy" id="2716884"/>
    <lineage>
        <taxon>Bacteria</taxon>
        <taxon>Bacillati</taxon>
        <taxon>Bacillota</taxon>
        <taxon>Bacilli</taxon>
        <taxon>Bacillales</taxon>
        <taxon>Paenibacillaceae</taxon>
        <taxon>Paenibacillus</taxon>
    </lineage>
</organism>
<dbReference type="RefSeq" id="WP_160037456.1">
    <property type="nucleotide sequence ID" value="NZ_BORQ01000001.1"/>
</dbReference>
<keyword evidence="2" id="KW-1185">Reference proteome</keyword>
<accession>A0A920C8G3</accession>
<dbReference type="Proteomes" id="UP000679779">
    <property type="component" value="Unassembled WGS sequence"/>
</dbReference>
<protein>
    <submittedName>
        <fullName evidence="1">Uncharacterized protein</fullName>
    </submittedName>
</protein>
<reference evidence="1" key="1">
    <citation type="submission" date="2021-03" db="EMBL/GenBank/DDBJ databases">
        <title>Antimicrobial resistance genes in bacteria isolated from Japanese honey, and their potential for conferring macrolide and lincosamide resistance in the American foulbrood pathogen Paenibacillus larvae.</title>
        <authorList>
            <person name="Okamoto M."/>
            <person name="Kumagai M."/>
            <person name="Kanamori H."/>
            <person name="Takamatsu D."/>
        </authorList>
    </citation>
    <scope>NUCLEOTIDE SEQUENCE</scope>
    <source>
        <strain evidence="1">J2TS6</strain>
    </source>
</reference>